<keyword evidence="4" id="KW-1185">Reference proteome</keyword>
<evidence type="ECO:0000313" key="4">
    <source>
        <dbReference type="Proteomes" id="UP000199518"/>
    </source>
</evidence>
<evidence type="ECO:0000256" key="1">
    <source>
        <dbReference type="SAM" id="MobiDB-lite"/>
    </source>
</evidence>
<protein>
    <submittedName>
        <fullName evidence="3">Uncharacterized protein</fullName>
    </submittedName>
</protein>
<feature type="transmembrane region" description="Helical" evidence="2">
    <location>
        <begin position="57"/>
        <end position="75"/>
    </location>
</feature>
<feature type="transmembrane region" description="Helical" evidence="2">
    <location>
        <begin position="81"/>
        <end position="101"/>
    </location>
</feature>
<dbReference type="AlphaFoldDB" id="A0A1I3E9R2"/>
<reference evidence="4" key="1">
    <citation type="submission" date="2016-10" db="EMBL/GenBank/DDBJ databases">
        <authorList>
            <person name="Varghese N."/>
            <person name="Submissions S."/>
        </authorList>
    </citation>
    <scope>NUCLEOTIDE SEQUENCE [LARGE SCALE GENOMIC DNA]</scope>
    <source>
        <strain evidence="4">DSM 26348</strain>
    </source>
</reference>
<name>A0A1I3E9R2_9PLAN</name>
<keyword evidence="2" id="KW-1133">Transmembrane helix</keyword>
<accession>A0A1I3E9R2</accession>
<organism evidence="3 4">
    <name type="scientific">Planctomicrobium piriforme</name>
    <dbReference type="NCBI Taxonomy" id="1576369"/>
    <lineage>
        <taxon>Bacteria</taxon>
        <taxon>Pseudomonadati</taxon>
        <taxon>Planctomycetota</taxon>
        <taxon>Planctomycetia</taxon>
        <taxon>Planctomycetales</taxon>
        <taxon>Planctomycetaceae</taxon>
        <taxon>Planctomicrobium</taxon>
    </lineage>
</organism>
<gene>
    <name evidence="3" type="ORF">SAMN05421753_104133</name>
</gene>
<dbReference type="EMBL" id="FOQD01000004">
    <property type="protein sequence ID" value="SFH95686.1"/>
    <property type="molecule type" value="Genomic_DNA"/>
</dbReference>
<evidence type="ECO:0000313" key="3">
    <source>
        <dbReference type="EMBL" id="SFH95686.1"/>
    </source>
</evidence>
<dbReference type="Proteomes" id="UP000199518">
    <property type="component" value="Unassembled WGS sequence"/>
</dbReference>
<keyword evidence="2" id="KW-0812">Transmembrane</keyword>
<feature type="region of interest" description="Disordered" evidence="1">
    <location>
        <begin position="16"/>
        <end position="45"/>
    </location>
</feature>
<keyword evidence="2" id="KW-0472">Membrane</keyword>
<sequence>MSEIVRIARAAAEQNLNGSEKDVEPPNAGRFSVSEGAEMNSRPIPPARFAADDPTRVYFWIAFVAFTAVAAGWAVNSLLSGWMEVAGVGAIGLFYLGLGMLELGRRSY</sequence>
<evidence type="ECO:0000256" key="2">
    <source>
        <dbReference type="SAM" id="Phobius"/>
    </source>
</evidence>
<proteinExistence type="predicted"/>